<evidence type="ECO:0000313" key="1">
    <source>
        <dbReference type="EMBL" id="RTZ46259.1"/>
    </source>
</evidence>
<dbReference type="InterPro" id="IPR013785">
    <property type="entry name" value="Aldolase_TIM"/>
</dbReference>
<accession>A0A432DSY8</accession>
<dbReference type="EMBL" id="RYFC01000003">
    <property type="protein sequence ID" value="RTZ46259.1"/>
    <property type="molecule type" value="Genomic_DNA"/>
</dbReference>
<evidence type="ECO:0000313" key="2">
    <source>
        <dbReference type="Proteomes" id="UP000276953"/>
    </source>
</evidence>
<protein>
    <submittedName>
        <fullName evidence="1">Uncharacterized protein</fullName>
    </submittedName>
</protein>
<organism evidence="1 2">
    <name type="scientific">Chryseobacterium arthrosphaerae</name>
    <dbReference type="NCBI Taxonomy" id="651561"/>
    <lineage>
        <taxon>Bacteria</taxon>
        <taxon>Pseudomonadati</taxon>
        <taxon>Bacteroidota</taxon>
        <taxon>Flavobacteriia</taxon>
        <taxon>Flavobacteriales</taxon>
        <taxon>Weeksellaceae</taxon>
        <taxon>Chryseobacterium group</taxon>
        <taxon>Chryseobacterium</taxon>
    </lineage>
</organism>
<name>A0A432DSY8_9FLAO</name>
<comment type="caution">
    <text evidence="1">The sequence shown here is derived from an EMBL/GenBank/DDBJ whole genome shotgun (WGS) entry which is preliminary data.</text>
</comment>
<dbReference type="Proteomes" id="UP000276953">
    <property type="component" value="Unassembled WGS sequence"/>
</dbReference>
<dbReference type="SUPFAM" id="SSF51569">
    <property type="entry name" value="Aldolase"/>
    <property type="match status" value="1"/>
</dbReference>
<reference evidence="1 2" key="1">
    <citation type="submission" date="2018-12" db="EMBL/GenBank/DDBJ databases">
        <title>Draft Genome Sequence of Chryseobacterium arthrosphaerae strain ED882-96 Isolated from the Blood of a Patient with Liver Cirrhosis in Taiwan.</title>
        <authorList>
            <person name="Lin J.-N."/>
            <person name="Lai C.-H."/>
            <person name="Yang C.-H."/>
            <person name="Huang Y.-H."/>
        </authorList>
    </citation>
    <scope>NUCLEOTIDE SEQUENCE [LARGE SCALE GENOMIC DNA]</scope>
    <source>
        <strain evidence="1 2">ED882-96</strain>
    </source>
</reference>
<sequence>MSFMPTGGINAEFEDIMEWLNGGAIAAGLGSALLEKIVMKKN</sequence>
<gene>
    <name evidence="1" type="ORF">EJ377_17755</name>
</gene>
<proteinExistence type="predicted"/>
<dbReference type="AlphaFoldDB" id="A0A432DSY8"/>
<dbReference type="Gene3D" id="3.20.20.70">
    <property type="entry name" value="Aldolase class I"/>
    <property type="match status" value="1"/>
</dbReference>